<name>A0ABT0M7C3_9BACL</name>
<proteinExistence type="predicted"/>
<feature type="compositionally biased region" description="Polar residues" evidence="4">
    <location>
        <begin position="238"/>
        <end position="259"/>
    </location>
</feature>
<comment type="caution">
    <text evidence="6">The sequence shown here is derived from an EMBL/GenBank/DDBJ whole genome shotgun (WGS) entry which is preliminary data.</text>
</comment>
<dbReference type="CDD" id="cd00175">
    <property type="entry name" value="SNc"/>
    <property type="match status" value="1"/>
</dbReference>
<sequence length="308" mass="33046">MNRKSFSTENHAARLAILKNGCLRAFLSLLVCALLFGCSEEVGTGATGSSTAPGTHASAVNETAGSYTKTIRIPDNGVTAKVVKVIDGDTFEVLYKGKVTTVRVLLIDTPETHHPKLGVQPYGPEASAHAHQLLDGKRVTLELAKDGARDKYGRLLAYVFVGGQSFEALQLSAGLARVAYVYPPNTKYLNQFQAIEQQSRAKKLKIWAVSGYAASDGFHSDVMKGTKAYNEIHKDSSHSAVSTESNISGSGQSAPNAQGNCSGLIKGNVSSRGKIYHMPSDPYYKVTKAEVCFKNRSDAQQAGFRAAR</sequence>
<dbReference type="SMART" id="SM00318">
    <property type="entry name" value="SNc"/>
    <property type="match status" value="1"/>
</dbReference>
<organism evidence="6 7">
    <name type="scientific">Sporolactobacillus mangiferae</name>
    <dbReference type="NCBI Taxonomy" id="2940498"/>
    <lineage>
        <taxon>Bacteria</taxon>
        <taxon>Bacillati</taxon>
        <taxon>Bacillota</taxon>
        <taxon>Bacilli</taxon>
        <taxon>Bacillales</taxon>
        <taxon>Sporolactobacillaceae</taxon>
        <taxon>Sporolactobacillus</taxon>
    </lineage>
</organism>
<evidence type="ECO:0000256" key="1">
    <source>
        <dbReference type="ARBA" id="ARBA00022722"/>
    </source>
</evidence>
<keyword evidence="7" id="KW-1185">Reference proteome</keyword>
<feature type="domain" description="TNase-like" evidence="5">
    <location>
        <begin position="76"/>
        <end position="209"/>
    </location>
</feature>
<protein>
    <submittedName>
        <fullName evidence="6">Thermonuclease family protein</fullName>
    </submittedName>
</protein>
<feature type="region of interest" description="Disordered" evidence="4">
    <location>
        <begin position="235"/>
        <end position="259"/>
    </location>
</feature>
<evidence type="ECO:0000256" key="4">
    <source>
        <dbReference type="SAM" id="MobiDB-lite"/>
    </source>
</evidence>
<keyword evidence="1" id="KW-0540">Nuclease</keyword>
<dbReference type="PROSITE" id="PS01284">
    <property type="entry name" value="TNASE_2"/>
    <property type="match status" value="1"/>
</dbReference>
<evidence type="ECO:0000256" key="2">
    <source>
        <dbReference type="ARBA" id="ARBA00022759"/>
    </source>
</evidence>
<evidence type="ECO:0000313" key="6">
    <source>
        <dbReference type="EMBL" id="MCL1630751.1"/>
    </source>
</evidence>
<dbReference type="InterPro" id="IPR035437">
    <property type="entry name" value="SNase_OB-fold_sf"/>
</dbReference>
<keyword evidence="3" id="KW-0378">Hydrolase</keyword>
<dbReference type="InterPro" id="IPR016071">
    <property type="entry name" value="Staphylococal_nuclease_OB-fold"/>
</dbReference>
<dbReference type="InterPro" id="IPR002071">
    <property type="entry name" value="Thermonucl_AS"/>
</dbReference>
<accession>A0ABT0M7C3</accession>
<dbReference type="SUPFAM" id="SSF50199">
    <property type="entry name" value="Staphylococcal nuclease"/>
    <property type="match status" value="1"/>
</dbReference>
<evidence type="ECO:0000313" key="7">
    <source>
        <dbReference type="Proteomes" id="UP001203004"/>
    </source>
</evidence>
<reference evidence="6 7" key="1">
    <citation type="submission" date="2022-05" db="EMBL/GenBank/DDBJ databases">
        <title>Sporolactobacillus sp nov CPB3-1, isolated from tree bark (Mangifera indica L.).</title>
        <authorList>
            <person name="Phuengjayaem S."/>
            <person name="Tanasupawat S."/>
        </authorList>
    </citation>
    <scope>NUCLEOTIDE SEQUENCE [LARGE SCALE GENOMIC DNA]</scope>
    <source>
        <strain evidence="6 7">CPB3-1</strain>
    </source>
</reference>
<keyword evidence="2" id="KW-0255">Endonuclease</keyword>
<dbReference type="PANTHER" id="PTHR12302">
    <property type="entry name" value="EBNA2 BINDING PROTEIN P100"/>
    <property type="match status" value="1"/>
</dbReference>
<dbReference type="EMBL" id="JAMAST010000001">
    <property type="protein sequence ID" value="MCL1630751.1"/>
    <property type="molecule type" value="Genomic_DNA"/>
</dbReference>
<dbReference type="Pfam" id="PF00565">
    <property type="entry name" value="SNase"/>
    <property type="match status" value="1"/>
</dbReference>
<dbReference type="PANTHER" id="PTHR12302:SF3">
    <property type="entry name" value="SERINE_THREONINE-PROTEIN KINASE 31"/>
    <property type="match status" value="1"/>
</dbReference>
<dbReference type="Gene3D" id="2.40.50.90">
    <property type="match status" value="1"/>
</dbReference>
<evidence type="ECO:0000259" key="5">
    <source>
        <dbReference type="PROSITE" id="PS50830"/>
    </source>
</evidence>
<dbReference type="Proteomes" id="UP001203004">
    <property type="component" value="Unassembled WGS sequence"/>
</dbReference>
<evidence type="ECO:0000256" key="3">
    <source>
        <dbReference type="ARBA" id="ARBA00022801"/>
    </source>
</evidence>
<gene>
    <name evidence="6" type="ORF">M3N64_02120</name>
</gene>
<dbReference type="RefSeq" id="WP_249096636.1">
    <property type="nucleotide sequence ID" value="NZ_JAMAST010000001.1"/>
</dbReference>
<dbReference type="PROSITE" id="PS50830">
    <property type="entry name" value="TNASE_3"/>
    <property type="match status" value="1"/>
</dbReference>